<dbReference type="AlphaFoldDB" id="A0A9N9NMM3"/>
<dbReference type="EMBL" id="CAJVPV010033603">
    <property type="protein sequence ID" value="CAG8747317.1"/>
    <property type="molecule type" value="Genomic_DNA"/>
</dbReference>
<protein>
    <submittedName>
        <fullName evidence="1">7492_t:CDS:1</fullName>
    </submittedName>
</protein>
<feature type="non-terminal residue" evidence="1">
    <location>
        <position position="43"/>
    </location>
</feature>
<reference evidence="1" key="1">
    <citation type="submission" date="2021-06" db="EMBL/GenBank/DDBJ databases">
        <authorList>
            <person name="Kallberg Y."/>
            <person name="Tangrot J."/>
            <person name="Rosling A."/>
        </authorList>
    </citation>
    <scope>NUCLEOTIDE SEQUENCE</scope>
    <source>
        <strain evidence="1">CL551</strain>
    </source>
</reference>
<keyword evidence="2" id="KW-1185">Reference proteome</keyword>
<comment type="caution">
    <text evidence="1">The sequence shown here is derived from an EMBL/GenBank/DDBJ whole genome shotgun (WGS) entry which is preliminary data.</text>
</comment>
<evidence type="ECO:0000313" key="1">
    <source>
        <dbReference type="EMBL" id="CAG8747317.1"/>
    </source>
</evidence>
<accession>A0A9N9NMM3</accession>
<name>A0A9N9NMM3_9GLOM</name>
<sequence length="43" mass="5091">VYARPKQPKNKSELIMALKEEWSLIKLETLNTLVDSMYRRILA</sequence>
<gene>
    <name evidence="1" type="ORF">AMORRO_LOCUS15125</name>
</gene>
<feature type="non-terminal residue" evidence="1">
    <location>
        <position position="1"/>
    </location>
</feature>
<proteinExistence type="predicted"/>
<dbReference type="Proteomes" id="UP000789342">
    <property type="component" value="Unassembled WGS sequence"/>
</dbReference>
<organism evidence="1 2">
    <name type="scientific">Acaulospora morrowiae</name>
    <dbReference type="NCBI Taxonomy" id="94023"/>
    <lineage>
        <taxon>Eukaryota</taxon>
        <taxon>Fungi</taxon>
        <taxon>Fungi incertae sedis</taxon>
        <taxon>Mucoromycota</taxon>
        <taxon>Glomeromycotina</taxon>
        <taxon>Glomeromycetes</taxon>
        <taxon>Diversisporales</taxon>
        <taxon>Acaulosporaceae</taxon>
        <taxon>Acaulospora</taxon>
    </lineage>
</organism>
<evidence type="ECO:0000313" key="2">
    <source>
        <dbReference type="Proteomes" id="UP000789342"/>
    </source>
</evidence>